<dbReference type="Proteomes" id="UP000053555">
    <property type="component" value="Unassembled WGS sequence"/>
</dbReference>
<dbReference type="CDD" id="cd19821">
    <property type="entry name" value="Bbox1_BBX-like"/>
    <property type="match status" value="1"/>
</dbReference>
<dbReference type="PANTHER" id="PTHR31319:SF77">
    <property type="entry name" value="ZINC FINGER PROTEIN CONSTANS-LIKE 4"/>
    <property type="match status" value="1"/>
</dbReference>
<reference evidence="4" key="1">
    <citation type="submission" date="2014-07" db="EMBL/GenBank/DDBJ databases">
        <title>Identification of a novel salt tolerance gene in wild soybean by whole-genome sequencing.</title>
        <authorList>
            <person name="Lam H.-M."/>
            <person name="Qi X."/>
            <person name="Li M.-W."/>
            <person name="Liu X."/>
            <person name="Xie M."/>
            <person name="Ni M."/>
            <person name="Xu X."/>
        </authorList>
    </citation>
    <scope>NUCLEOTIDE SEQUENCE [LARGE SCALE GENOMIC DNA]</scope>
    <source>
        <tissue evidence="4">Root</tissue>
    </source>
</reference>
<dbReference type="PANTHER" id="PTHR31319">
    <property type="entry name" value="ZINC FINGER PROTEIN CONSTANS-LIKE 4"/>
    <property type="match status" value="1"/>
</dbReference>
<dbReference type="GO" id="GO:0003700">
    <property type="term" value="F:DNA-binding transcription factor activity"/>
    <property type="evidence" value="ECO:0007669"/>
    <property type="project" value="TreeGrafter"/>
</dbReference>
<dbReference type="InterPro" id="IPR049808">
    <property type="entry name" value="CONSTANS-like_Bbox1"/>
</dbReference>
<proteinExistence type="predicted"/>
<sequence length="145" mass="16106">MQQTINEKGESDVTNLAPAHVTYKADVATLCLACDRDIHSANPLASRHERIPIMPFFESIHSVKASLPINFHHRFFSDAETDADISIEEAEAASWLLPNPKTDLNSSQYLFFKTKLAPYIDLDYAAMDPKTEQKSSAITDGVVPV</sequence>
<evidence type="ECO:0000256" key="1">
    <source>
        <dbReference type="ARBA" id="ARBA00022723"/>
    </source>
</evidence>
<evidence type="ECO:0000256" key="3">
    <source>
        <dbReference type="ARBA" id="ARBA00022833"/>
    </source>
</evidence>
<accession>A0A0B2QZY5</accession>
<evidence type="ECO:0000313" key="4">
    <source>
        <dbReference type="EMBL" id="KHN25212.1"/>
    </source>
</evidence>
<dbReference type="GO" id="GO:0005634">
    <property type="term" value="C:nucleus"/>
    <property type="evidence" value="ECO:0007669"/>
    <property type="project" value="TreeGrafter"/>
</dbReference>
<gene>
    <name evidence="4" type="ORF">glysoja_030459</name>
</gene>
<keyword evidence="1" id="KW-0479">Metal-binding</keyword>
<keyword evidence="3" id="KW-0862">Zinc</keyword>
<organism evidence="4">
    <name type="scientific">Glycine soja</name>
    <name type="common">Wild soybean</name>
    <dbReference type="NCBI Taxonomy" id="3848"/>
    <lineage>
        <taxon>Eukaryota</taxon>
        <taxon>Viridiplantae</taxon>
        <taxon>Streptophyta</taxon>
        <taxon>Embryophyta</taxon>
        <taxon>Tracheophyta</taxon>
        <taxon>Spermatophyta</taxon>
        <taxon>Magnoliopsida</taxon>
        <taxon>eudicotyledons</taxon>
        <taxon>Gunneridae</taxon>
        <taxon>Pentapetalae</taxon>
        <taxon>rosids</taxon>
        <taxon>fabids</taxon>
        <taxon>Fabales</taxon>
        <taxon>Fabaceae</taxon>
        <taxon>Papilionoideae</taxon>
        <taxon>50 kb inversion clade</taxon>
        <taxon>NPAAA clade</taxon>
        <taxon>indigoferoid/millettioid clade</taxon>
        <taxon>Phaseoleae</taxon>
        <taxon>Glycine</taxon>
        <taxon>Glycine subgen. Soja</taxon>
    </lineage>
</organism>
<name>A0A0B2QZY5_GLYSO</name>
<dbReference type="AlphaFoldDB" id="A0A0B2QZY5"/>
<dbReference type="GO" id="GO:0009909">
    <property type="term" value="P:regulation of flower development"/>
    <property type="evidence" value="ECO:0007669"/>
    <property type="project" value="InterPro"/>
</dbReference>
<protein>
    <submittedName>
        <fullName evidence="4">Zinc finger protein CONSTANS-LIKE 4</fullName>
    </submittedName>
</protein>
<keyword evidence="2" id="KW-0863">Zinc-finger</keyword>
<dbReference type="InterPro" id="IPR045281">
    <property type="entry name" value="CONSTANS-like"/>
</dbReference>
<evidence type="ECO:0000256" key="2">
    <source>
        <dbReference type="ARBA" id="ARBA00022771"/>
    </source>
</evidence>
<dbReference type="EMBL" id="KN654473">
    <property type="protein sequence ID" value="KHN25212.1"/>
    <property type="molecule type" value="Genomic_DNA"/>
</dbReference>
<dbReference type="GO" id="GO:0008270">
    <property type="term" value="F:zinc ion binding"/>
    <property type="evidence" value="ECO:0007669"/>
    <property type="project" value="UniProtKB-KW"/>
</dbReference>